<gene>
    <name evidence="6" type="ORF">QC762_202530</name>
</gene>
<evidence type="ECO:0000256" key="1">
    <source>
        <dbReference type="ARBA" id="ARBA00022737"/>
    </source>
</evidence>
<keyword evidence="1" id="KW-0677">Repeat</keyword>
<dbReference type="SUPFAM" id="SSF50965">
    <property type="entry name" value="Galactose oxidase, central domain"/>
    <property type="match status" value="1"/>
</dbReference>
<feature type="transmembrane region" description="Helical" evidence="4">
    <location>
        <begin position="480"/>
        <end position="504"/>
    </location>
</feature>
<dbReference type="InterPro" id="IPR011043">
    <property type="entry name" value="Gal_Oxase/kelch_b-propeller"/>
</dbReference>
<keyword evidence="5" id="KW-0732">Signal</keyword>
<feature type="compositionally biased region" description="Basic and acidic residues" evidence="3">
    <location>
        <begin position="550"/>
        <end position="563"/>
    </location>
</feature>
<sequence>MAAKSFLFLWCLLTAKISLSRRIGPRQADGDVDDQVFLRRAFHSSAVLNGWVYIDGGEFSYKSGSNIVYQYSNTLLSIDLSKDWSNDTIDIQSSSKPEGVPNLRNGGIWIDEKNGVLYTGFAGTEPFFGDGALCSQGLWSFVPNGSGGGDWRNLNDTADPGFVNLPRPYKGQTSSGDGRGFFLGGVISNETGQETTLSNLDTYDFATNKLTNQTVSGVFTRGLERYGGMIYVPNFGNRGILINVGGEQGGRGRVETDELISFRRVQVYDPESQTWFEQKTSGNTPQPRKQFCIAGLASNNHTYEVLVYAGWEGQYGSSSLSYDSAFVLTLPGFHWVKADYPSHNPRHGLTCNPVGGSQVLIIGGVDTTQQADSSGAQQQRQQRNGSSDNISNYISAFSTPDPFHRGLAIFDMHAMDWNTSYTANPAVYAPAPEVQDYYNTRGLKPEAGFASPELEHIFSIARFDNNPDESPASYARGSNIAAIAGGVIGGVVVLAAVFGLFLFFRRRHKKQSLPSTVVGQSISSHTAYDKPPTLSSLHWQELAVVGNEQPHPELPVEGHEQPHPELPVTGHERPRIELPPEVKPEKQQETVPAPSAEPEPVELHGDSLVLSELSPRSQDIRKNFKFPTEHIQKPLSRTKSL</sequence>
<evidence type="ECO:0000256" key="5">
    <source>
        <dbReference type="SAM" id="SignalP"/>
    </source>
</evidence>
<feature type="compositionally biased region" description="Low complexity" evidence="3">
    <location>
        <begin position="589"/>
        <end position="598"/>
    </location>
</feature>
<dbReference type="InterPro" id="IPR015915">
    <property type="entry name" value="Kelch-typ_b-propeller"/>
</dbReference>
<keyword evidence="4" id="KW-0812">Transmembrane</keyword>
<proteinExistence type="predicted"/>
<name>A0ABR0GQB7_9PEZI</name>
<dbReference type="EMBL" id="JAFFHA010000003">
    <property type="protein sequence ID" value="KAK4657958.1"/>
    <property type="molecule type" value="Genomic_DNA"/>
</dbReference>
<accession>A0ABR0GQB7</accession>
<feature type="compositionally biased region" description="Basic and acidic residues" evidence="3">
    <location>
        <begin position="570"/>
        <end position="588"/>
    </location>
</feature>
<evidence type="ECO:0000256" key="2">
    <source>
        <dbReference type="ARBA" id="ARBA00023004"/>
    </source>
</evidence>
<feature type="region of interest" description="Disordered" evidence="3">
    <location>
        <begin position="549"/>
        <end position="602"/>
    </location>
</feature>
<evidence type="ECO:0000313" key="7">
    <source>
        <dbReference type="Proteomes" id="UP001323405"/>
    </source>
</evidence>
<keyword evidence="2" id="KW-0408">Iron</keyword>
<evidence type="ECO:0008006" key="8">
    <source>
        <dbReference type="Google" id="ProtNLM"/>
    </source>
</evidence>
<organism evidence="6 7">
    <name type="scientific">Podospora pseudocomata</name>
    <dbReference type="NCBI Taxonomy" id="2093779"/>
    <lineage>
        <taxon>Eukaryota</taxon>
        <taxon>Fungi</taxon>
        <taxon>Dikarya</taxon>
        <taxon>Ascomycota</taxon>
        <taxon>Pezizomycotina</taxon>
        <taxon>Sordariomycetes</taxon>
        <taxon>Sordariomycetidae</taxon>
        <taxon>Sordariales</taxon>
        <taxon>Podosporaceae</taxon>
        <taxon>Podospora</taxon>
    </lineage>
</organism>
<dbReference type="Proteomes" id="UP001323405">
    <property type="component" value="Unassembled WGS sequence"/>
</dbReference>
<feature type="region of interest" description="Disordered" evidence="3">
    <location>
        <begin position="368"/>
        <end position="391"/>
    </location>
</feature>
<keyword evidence="4" id="KW-1133">Transmembrane helix</keyword>
<dbReference type="GeneID" id="87907048"/>
<dbReference type="Gene3D" id="2.120.10.80">
    <property type="entry name" value="Kelch-type beta propeller"/>
    <property type="match status" value="1"/>
</dbReference>
<keyword evidence="4" id="KW-0472">Membrane</keyword>
<evidence type="ECO:0000313" key="6">
    <source>
        <dbReference type="EMBL" id="KAK4657958.1"/>
    </source>
</evidence>
<dbReference type="RefSeq" id="XP_062746930.1">
    <property type="nucleotide sequence ID" value="XM_062887141.1"/>
</dbReference>
<feature type="chain" id="PRO_5045672168" description="Cell wall anchored protein" evidence="5">
    <location>
        <begin position="21"/>
        <end position="641"/>
    </location>
</feature>
<dbReference type="PANTHER" id="PTHR47435:SF4">
    <property type="entry name" value="KELCH REPEAT PROTEIN (AFU_ORTHOLOGUE AFUA_5G12780)"/>
    <property type="match status" value="1"/>
</dbReference>
<evidence type="ECO:0000256" key="4">
    <source>
        <dbReference type="SAM" id="Phobius"/>
    </source>
</evidence>
<comment type="caution">
    <text evidence="6">The sequence shown here is derived from an EMBL/GenBank/DDBJ whole genome shotgun (WGS) entry which is preliminary data.</text>
</comment>
<reference evidence="6 7" key="1">
    <citation type="journal article" date="2023" name="bioRxiv">
        <title>High-quality genome assemblies of four members of thePodospora anserinaspecies complex.</title>
        <authorList>
            <person name="Ament-Velasquez S.L."/>
            <person name="Vogan A.A."/>
            <person name="Wallerman O."/>
            <person name="Hartmann F."/>
            <person name="Gautier V."/>
            <person name="Silar P."/>
            <person name="Giraud T."/>
            <person name="Johannesson H."/>
        </authorList>
    </citation>
    <scope>NUCLEOTIDE SEQUENCE [LARGE SCALE GENOMIC DNA]</scope>
    <source>
        <strain evidence="6 7">CBS 415.72m</strain>
    </source>
</reference>
<feature type="signal peptide" evidence="5">
    <location>
        <begin position="1"/>
        <end position="20"/>
    </location>
</feature>
<evidence type="ECO:0000256" key="3">
    <source>
        <dbReference type="SAM" id="MobiDB-lite"/>
    </source>
</evidence>
<protein>
    <recommendedName>
        <fullName evidence="8">Cell wall anchored protein</fullName>
    </recommendedName>
</protein>
<dbReference type="PANTHER" id="PTHR47435">
    <property type="entry name" value="KELCH REPEAT PROTEIN (AFU_ORTHOLOGUE AFUA_5G12780)"/>
    <property type="match status" value="1"/>
</dbReference>
<keyword evidence="7" id="KW-1185">Reference proteome</keyword>